<sequence length="1201" mass="130587">MAAWQFWMDRGGTFTDIVAKKPDGSLVTHKLLSENPAHYKDAAIHGIRELLGLADDQALPIELIDEVKMGTTVATNALLERKGEPTLLVTSHGLGDILKIGYQTRPDIFALDIHLPEQLYIGVEEASERLLADGTIDRPFDEEGLAVRLIEWRKQGIESIAIAFAHGYRFPEHEKAAGRLAKELGFKQISLSHEVSPLVKLVPRGDTTVVDAYLSPILRRYVEQVDNQLSSSEQKASLKQKIPLYFMQSNGGLVDAHKFRGKDAILSGPAGGVVGMVETASDDGFERIIGFDMGGTSTDVAHFNARHLSSSNSKSSSPNNAIREYEREFETQVAGVRLRAPMMNIHTVAAGGGSIVKFADGRFQVGPESAGAFPGPACYRNGGPLTITDCNMLLGKVKAEYFPECFGPKRNQGLDYAGVKQQFQQLAEVINTESNTTYAAEEIAQGFLTIAIENMANAVKKISLQRGYDVGSYVLNAFGGAGAQHACLVAESLGMKQVYLHPFAGVLSAYGIGLANERWLGEESLQLEVSSKSSESINACAVLDEIELRQIRLQQKANALISKASSASTPNKHQDFWRIHIKYKGTDTPLLLNLPNNLDMAKVAKEFHQLHQQTFGFSNPEGALILEALQLERVVGGRDVKGKEKSQEYKQDHYSGKLKAIAHSDMTCAISGESKTLQVPVYRREQLPQNTEIKGPTLIAENNSTIVIEPNWVGKVIESGALVLTYQTDTCIEGGIEGGLESKSELNVARPDAIQLEVFNNLFMFVAEQMGFVLEKTAASVNIKERLDFSCALFDKNGELVANAPHIPVHLGSMSESIKVVISNNPNMKVGDAFVLNTPYNGGTHLPDITIVKPVFINSEQTADFYVAARGHHADVGGITPGSMPARSQHINQEGILLDNLCLVKEGEFQTDMITAALSDHEFPARNIEQNIADLKAQLAACEKGAQELARLSRQYGLETLHAYMGHVQDNAEATLKACLKELNSGSFEYPMDDGSLIKVAITIDTENGRAKVDFTGTSDQHTGNFNAPTSVAKAAVLYVFRCLVAKSMPLNAGFFRALDIIVPEGSMLAPQYPAAVVSGNVETAQYIVDTLLGALGIMAASQGTNNNFTFGDEEFQYYETLCGGAGATQNNEGANGVHSHMTNSRLTDVEILEQRFPVMLEHFAIRPISGGAGEHKGGNGIERHIRFLKPMSATIISGHR</sequence>
<accession>A0A1Y5I075</accession>
<gene>
    <name evidence="6" type="ORF">A9R00_00845</name>
</gene>
<comment type="caution">
    <text evidence="6">The sequence shown here is derived from an EMBL/GenBank/DDBJ whole genome shotgun (WGS) entry which is preliminary data.</text>
</comment>
<dbReference type="Pfam" id="PF01968">
    <property type="entry name" value="Hydantoinase_A"/>
    <property type="match status" value="1"/>
</dbReference>
<comment type="similarity">
    <text evidence="1">Belongs to the oxoprolinase family.</text>
</comment>
<evidence type="ECO:0000256" key="2">
    <source>
        <dbReference type="SAM" id="Coils"/>
    </source>
</evidence>
<feature type="domain" description="Hydantoinase A/oxoprolinase" evidence="3">
    <location>
        <begin position="204"/>
        <end position="516"/>
    </location>
</feature>
<dbReference type="PANTHER" id="PTHR11365:SF23">
    <property type="entry name" value="HYPOTHETICAL 5-OXOPROLINASE (EUROFUNG)-RELATED"/>
    <property type="match status" value="1"/>
</dbReference>
<evidence type="ECO:0000259" key="4">
    <source>
        <dbReference type="Pfam" id="PF02538"/>
    </source>
</evidence>
<dbReference type="AlphaFoldDB" id="A0A1Y5I075"/>
<organism evidence="6 7">
    <name type="scientific">Oleispira antarctica</name>
    <dbReference type="NCBI Taxonomy" id="188908"/>
    <lineage>
        <taxon>Bacteria</taxon>
        <taxon>Pseudomonadati</taxon>
        <taxon>Pseudomonadota</taxon>
        <taxon>Gammaproteobacteria</taxon>
        <taxon>Oceanospirillales</taxon>
        <taxon>Oceanospirillaceae</taxon>
        <taxon>Oleispira</taxon>
    </lineage>
</organism>
<dbReference type="EMBL" id="MABE01000055">
    <property type="protein sequence ID" value="OUS41453.1"/>
    <property type="molecule type" value="Genomic_DNA"/>
</dbReference>
<dbReference type="Pfam" id="PF05378">
    <property type="entry name" value="Hydant_A_N"/>
    <property type="match status" value="1"/>
</dbReference>
<dbReference type="Proteomes" id="UP000227088">
    <property type="component" value="Unassembled WGS sequence"/>
</dbReference>
<dbReference type="Pfam" id="PF02538">
    <property type="entry name" value="Hydantoinase_B"/>
    <property type="match status" value="1"/>
</dbReference>
<dbReference type="GO" id="GO:0005829">
    <property type="term" value="C:cytosol"/>
    <property type="evidence" value="ECO:0007669"/>
    <property type="project" value="TreeGrafter"/>
</dbReference>
<dbReference type="InterPro" id="IPR008040">
    <property type="entry name" value="Hydant_A_N"/>
</dbReference>
<evidence type="ECO:0000259" key="5">
    <source>
        <dbReference type="Pfam" id="PF05378"/>
    </source>
</evidence>
<feature type="coiled-coil region" evidence="2">
    <location>
        <begin position="925"/>
        <end position="952"/>
    </location>
</feature>
<name>A0A1Y5I075_OLEAN</name>
<reference evidence="7" key="1">
    <citation type="journal article" date="2017" name="Proc. Natl. Acad. Sci. U.S.A.">
        <title>Simulation of Deepwater Horizon oil plume reveals substrate specialization within a complex community of hydrocarbon degraders.</title>
        <authorList>
            <person name="Hu P."/>
            <person name="Dubinsky E.A."/>
            <person name="Probst A.J."/>
            <person name="Wang J."/>
            <person name="Sieber C.M.K."/>
            <person name="Tom L.M."/>
            <person name="Gardinali P."/>
            <person name="Banfield J.F."/>
            <person name="Atlas R.M."/>
            <person name="Andersen G.L."/>
        </authorList>
    </citation>
    <scope>NUCLEOTIDE SEQUENCE [LARGE SCALE GENOMIC DNA]</scope>
</reference>
<feature type="domain" description="Hydantoinase/oxoprolinase N-terminal" evidence="5">
    <location>
        <begin position="6"/>
        <end position="184"/>
    </location>
</feature>
<dbReference type="InterPro" id="IPR002821">
    <property type="entry name" value="Hydantoinase_A"/>
</dbReference>
<evidence type="ECO:0000259" key="3">
    <source>
        <dbReference type="Pfam" id="PF01968"/>
    </source>
</evidence>
<keyword evidence="2" id="KW-0175">Coiled coil</keyword>
<dbReference type="GO" id="GO:0017168">
    <property type="term" value="F:5-oxoprolinase (ATP-hydrolyzing) activity"/>
    <property type="evidence" value="ECO:0007669"/>
    <property type="project" value="TreeGrafter"/>
</dbReference>
<dbReference type="PANTHER" id="PTHR11365">
    <property type="entry name" value="5-OXOPROLINASE RELATED"/>
    <property type="match status" value="1"/>
</dbReference>
<proteinExistence type="inferred from homology"/>
<dbReference type="GO" id="GO:0006749">
    <property type="term" value="P:glutathione metabolic process"/>
    <property type="evidence" value="ECO:0007669"/>
    <property type="project" value="TreeGrafter"/>
</dbReference>
<evidence type="ECO:0000313" key="6">
    <source>
        <dbReference type="EMBL" id="OUS41453.1"/>
    </source>
</evidence>
<dbReference type="InterPro" id="IPR003692">
    <property type="entry name" value="Hydantoinase_B"/>
</dbReference>
<feature type="domain" description="Hydantoinase B/oxoprolinase" evidence="4">
    <location>
        <begin position="752"/>
        <end position="1200"/>
    </location>
</feature>
<dbReference type="InterPro" id="IPR045079">
    <property type="entry name" value="Oxoprolinase-like"/>
</dbReference>
<evidence type="ECO:0000256" key="1">
    <source>
        <dbReference type="ARBA" id="ARBA00010403"/>
    </source>
</evidence>
<evidence type="ECO:0000313" key="7">
    <source>
        <dbReference type="Proteomes" id="UP000227088"/>
    </source>
</evidence>
<protein>
    <submittedName>
        <fullName evidence="6">5-oxoprolinase</fullName>
    </submittedName>
</protein>
<feature type="non-terminal residue" evidence="6">
    <location>
        <position position="1201"/>
    </location>
</feature>